<organism evidence="2 3">
    <name type="scientific">Tetrahymena thermophila (strain SB210)</name>
    <dbReference type="NCBI Taxonomy" id="312017"/>
    <lineage>
        <taxon>Eukaryota</taxon>
        <taxon>Sar</taxon>
        <taxon>Alveolata</taxon>
        <taxon>Ciliophora</taxon>
        <taxon>Intramacronucleata</taxon>
        <taxon>Oligohymenophorea</taxon>
        <taxon>Hymenostomatida</taxon>
        <taxon>Tetrahymenina</taxon>
        <taxon>Tetrahymenidae</taxon>
        <taxon>Tetrahymena</taxon>
    </lineage>
</organism>
<evidence type="ECO:0000313" key="2">
    <source>
        <dbReference type="EMBL" id="EWS70969.1"/>
    </source>
</evidence>
<evidence type="ECO:0008006" key="4">
    <source>
        <dbReference type="Google" id="ProtNLM"/>
    </source>
</evidence>
<dbReference type="PANTHER" id="PTHR35868">
    <property type="entry name" value="DUF2804 DOMAIN-CONTAINING PROTEIN-RELATED"/>
    <property type="match status" value="1"/>
</dbReference>
<evidence type="ECO:0000256" key="1">
    <source>
        <dbReference type="SAM" id="SignalP"/>
    </source>
</evidence>
<reference evidence="3" key="1">
    <citation type="journal article" date="2006" name="PLoS Biol.">
        <title>Macronuclear genome sequence of the ciliate Tetrahymena thermophila, a model eukaryote.</title>
        <authorList>
            <person name="Eisen J.A."/>
            <person name="Coyne R.S."/>
            <person name="Wu M."/>
            <person name="Wu D."/>
            <person name="Thiagarajan M."/>
            <person name="Wortman J.R."/>
            <person name="Badger J.H."/>
            <person name="Ren Q."/>
            <person name="Amedeo P."/>
            <person name="Jones K.M."/>
            <person name="Tallon L.J."/>
            <person name="Delcher A.L."/>
            <person name="Salzberg S.L."/>
            <person name="Silva J.C."/>
            <person name="Haas B.J."/>
            <person name="Majoros W.H."/>
            <person name="Farzad M."/>
            <person name="Carlton J.M."/>
            <person name="Smith R.K. Jr."/>
            <person name="Garg J."/>
            <person name="Pearlman R.E."/>
            <person name="Karrer K.M."/>
            <person name="Sun L."/>
            <person name="Manning G."/>
            <person name="Elde N.C."/>
            <person name="Turkewitz A.P."/>
            <person name="Asai D.J."/>
            <person name="Wilkes D.E."/>
            <person name="Wang Y."/>
            <person name="Cai H."/>
            <person name="Collins K."/>
            <person name="Stewart B.A."/>
            <person name="Lee S.R."/>
            <person name="Wilamowska K."/>
            <person name="Weinberg Z."/>
            <person name="Ruzzo W.L."/>
            <person name="Wloga D."/>
            <person name="Gaertig J."/>
            <person name="Frankel J."/>
            <person name="Tsao C.-C."/>
            <person name="Gorovsky M.A."/>
            <person name="Keeling P.J."/>
            <person name="Waller R.F."/>
            <person name="Patron N.J."/>
            <person name="Cherry J.M."/>
            <person name="Stover N.A."/>
            <person name="Krieger C.J."/>
            <person name="del Toro C."/>
            <person name="Ryder H.F."/>
            <person name="Williamson S.C."/>
            <person name="Barbeau R.A."/>
            <person name="Hamilton E.P."/>
            <person name="Orias E."/>
        </authorList>
    </citation>
    <scope>NUCLEOTIDE SEQUENCE [LARGE SCALE GENOMIC DNA]</scope>
    <source>
        <strain evidence="3">SB210</strain>
    </source>
</reference>
<dbReference type="AlphaFoldDB" id="W7XDU3"/>
<dbReference type="KEGG" id="tet:TTHERM_000498219"/>
<proteinExistence type="predicted"/>
<keyword evidence="3" id="KW-1185">Reference proteome</keyword>
<gene>
    <name evidence="2" type="ORF">TTHERM_000498219</name>
</gene>
<keyword evidence="1" id="KW-0732">Signal</keyword>
<dbReference type="GeneID" id="24439308"/>
<feature type="chain" id="PRO_5004903578" description="DUF2804 domain-containing protein" evidence="1">
    <location>
        <begin position="25"/>
        <end position="396"/>
    </location>
</feature>
<dbReference type="OrthoDB" id="4763727at2759"/>
<dbReference type="PANTHER" id="PTHR35868:SF3">
    <property type="entry name" value="DUF2804 DOMAIN-CONTAINING PROTEIN"/>
    <property type="match status" value="1"/>
</dbReference>
<dbReference type="EMBL" id="GG662212">
    <property type="protein sequence ID" value="EWS70969.1"/>
    <property type="molecule type" value="Genomic_DNA"/>
</dbReference>
<dbReference type="RefSeq" id="XP_012656525.1">
    <property type="nucleotide sequence ID" value="XM_012801071.1"/>
</dbReference>
<accession>W7XDU3</accession>
<dbReference type="InParanoid" id="W7XDU3"/>
<dbReference type="Pfam" id="PF10974">
    <property type="entry name" value="DUF2804"/>
    <property type="match status" value="1"/>
</dbReference>
<name>W7XDU3_TETTS</name>
<protein>
    <recommendedName>
        <fullName evidence="4">DUF2804 domain-containing protein</fullName>
    </recommendedName>
</protein>
<dbReference type="InterPro" id="IPR021243">
    <property type="entry name" value="DUF2804"/>
</dbReference>
<sequence>MAKFQIFVAVFVVLFASIIYESMNEPVSKLVNYSAQQVEVKTPGKLLNSQGQLVEKGFARKPLKEINEEEIIPFLGLKQLSFLRYKKWDFFDIITDKFMLLIHIADLGYAGNVQVSLYYLEKNYIKTISDTVHNLSKLPALHKNSMNYEGNYKYNSDDIKLSIQQTPNAEKGVHYVEYEIETPYFSSKGKLVKREQDDELVMLTPINQDASYFYYNTKSYGLRAEGELIIKEHNQSIKFNRSHSLAGRDIGRGVWNYNSFWFWAHAQGFIQDKTGNMVPFGIDLGNGFEHESANTYEDCVILNGRLHKLHVVKRTLNEDNIEQAWTLKTDQQNVPGSLNATFEPVLRVTKDENFLVIQAKFKQFYGVFKGSFVDENGITVNFDQIYGFAELHRAKW</sequence>
<evidence type="ECO:0000313" key="3">
    <source>
        <dbReference type="Proteomes" id="UP000009168"/>
    </source>
</evidence>
<dbReference type="Proteomes" id="UP000009168">
    <property type="component" value="Unassembled WGS sequence"/>
</dbReference>
<feature type="signal peptide" evidence="1">
    <location>
        <begin position="1"/>
        <end position="24"/>
    </location>
</feature>